<dbReference type="CDD" id="cd06223">
    <property type="entry name" value="PRTases_typeI"/>
    <property type="match status" value="1"/>
</dbReference>
<evidence type="ECO:0000256" key="1">
    <source>
        <dbReference type="ARBA" id="ARBA00013247"/>
    </source>
</evidence>
<dbReference type="GO" id="GO:0004749">
    <property type="term" value="F:ribose phosphate diphosphokinase activity"/>
    <property type="evidence" value="ECO:0007669"/>
    <property type="project" value="UniProtKB-EC"/>
</dbReference>
<dbReference type="Proteomes" id="UP000220127">
    <property type="component" value="Unassembled WGS sequence"/>
</dbReference>
<dbReference type="GO" id="GO:0016301">
    <property type="term" value="F:kinase activity"/>
    <property type="evidence" value="ECO:0007669"/>
    <property type="project" value="UniProtKB-KW"/>
</dbReference>
<keyword evidence="2" id="KW-0808">Transferase</keyword>
<dbReference type="EC" id="2.7.6.1" evidence="1"/>
<keyword evidence="3" id="KW-0547">Nucleotide-binding</keyword>
<dbReference type="Pfam" id="PF14572">
    <property type="entry name" value="Pribosyl_synth"/>
    <property type="match status" value="1"/>
</dbReference>
<organism evidence="7 8">
    <name type="scientific">Bacillus thuringiensis</name>
    <dbReference type="NCBI Taxonomy" id="1428"/>
    <lineage>
        <taxon>Bacteria</taxon>
        <taxon>Bacillati</taxon>
        <taxon>Bacillota</taxon>
        <taxon>Bacilli</taxon>
        <taxon>Bacillales</taxon>
        <taxon>Bacillaceae</taxon>
        <taxon>Bacillus</taxon>
        <taxon>Bacillus cereus group</taxon>
    </lineage>
</organism>
<evidence type="ECO:0000313" key="7">
    <source>
        <dbReference type="EMBL" id="PED16350.1"/>
    </source>
</evidence>
<gene>
    <name evidence="7" type="ORF">CON01_00440</name>
</gene>
<reference evidence="7 8" key="1">
    <citation type="submission" date="2017-09" db="EMBL/GenBank/DDBJ databases">
        <title>Large-scale bioinformatics analysis of Bacillus genomes uncovers conserved roles of natural products in bacterial physiology.</title>
        <authorList>
            <consortium name="Agbiome Team Llc"/>
            <person name="Bleich R.M."/>
            <person name="Grubbs K.J."/>
            <person name="Santa Maria K.C."/>
            <person name="Allen S.E."/>
            <person name="Farag S."/>
            <person name="Shank E.A."/>
            <person name="Bowers A."/>
        </authorList>
    </citation>
    <scope>NUCLEOTIDE SEQUENCE [LARGE SCALE GENOMIC DNA]</scope>
    <source>
        <strain evidence="7 8">AFS094940</strain>
    </source>
</reference>
<evidence type="ECO:0000256" key="2">
    <source>
        <dbReference type="ARBA" id="ARBA00022679"/>
    </source>
</evidence>
<keyword evidence="4" id="KW-0418">Kinase</keyword>
<dbReference type="GO" id="GO:0006164">
    <property type="term" value="P:purine nucleotide biosynthetic process"/>
    <property type="evidence" value="ECO:0007669"/>
    <property type="project" value="TreeGrafter"/>
</dbReference>
<dbReference type="EMBL" id="NVMD01000002">
    <property type="protein sequence ID" value="PED16350.1"/>
    <property type="molecule type" value="Genomic_DNA"/>
</dbReference>
<evidence type="ECO:0000256" key="3">
    <source>
        <dbReference type="ARBA" id="ARBA00022741"/>
    </source>
</evidence>
<dbReference type="GO" id="GO:0005737">
    <property type="term" value="C:cytoplasm"/>
    <property type="evidence" value="ECO:0007669"/>
    <property type="project" value="TreeGrafter"/>
</dbReference>
<evidence type="ECO:0000313" key="8">
    <source>
        <dbReference type="Proteomes" id="UP000220127"/>
    </source>
</evidence>
<dbReference type="InterPro" id="IPR029057">
    <property type="entry name" value="PRTase-like"/>
</dbReference>
<dbReference type="RefSeq" id="WP_097876945.1">
    <property type="nucleotide sequence ID" value="NZ_NUIV01000047.1"/>
</dbReference>
<dbReference type="InterPro" id="IPR000836">
    <property type="entry name" value="PRTase_dom"/>
</dbReference>
<dbReference type="GO" id="GO:0005524">
    <property type="term" value="F:ATP binding"/>
    <property type="evidence" value="ECO:0007669"/>
    <property type="project" value="UniProtKB-KW"/>
</dbReference>
<protein>
    <recommendedName>
        <fullName evidence="1">ribose-phosphate diphosphokinase</fullName>
        <ecNumber evidence="1">2.7.6.1</ecNumber>
    </recommendedName>
</protein>
<dbReference type="GO" id="GO:0000287">
    <property type="term" value="F:magnesium ion binding"/>
    <property type="evidence" value="ECO:0007669"/>
    <property type="project" value="InterPro"/>
</dbReference>
<dbReference type="GO" id="GO:0002189">
    <property type="term" value="C:ribose phosphate diphosphokinase complex"/>
    <property type="evidence" value="ECO:0007669"/>
    <property type="project" value="TreeGrafter"/>
</dbReference>
<proteinExistence type="predicted"/>
<dbReference type="GO" id="GO:0006015">
    <property type="term" value="P:5-phosphoribose 1-diphosphate biosynthetic process"/>
    <property type="evidence" value="ECO:0007669"/>
    <property type="project" value="TreeGrafter"/>
</dbReference>
<dbReference type="PANTHER" id="PTHR10210">
    <property type="entry name" value="RIBOSE-PHOSPHATE DIPHOSPHOKINASE FAMILY MEMBER"/>
    <property type="match status" value="1"/>
</dbReference>
<comment type="caution">
    <text evidence="7">The sequence shown here is derived from an EMBL/GenBank/DDBJ whole genome shotgun (WGS) entry which is preliminary data.</text>
</comment>
<accession>A0A9X6U4Z5</accession>
<dbReference type="Gene3D" id="3.40.50.2020">
    <property type="match status" value="2"/>
</dbReference>
<sequence>MIELNGMLVDYSQFPNGETCVNGQQIKKLVDTKDVNKVNFKYENDSDLIKLMFLKKHLDSMKVKTRLKIVYMPYSRMDRVEGNSVFTLKYVTEFINQLGFTEVIVFEPHSDVTPALLDRCEPIYATKHLVHEVMQIVGFDKDKDYLFLPDAGAAKRYTIKGYKHLKGDKRRNFVSGEIEGLDIIGEMEEGAKVIIMDDLCSFGGTFMRSAKKLKELGASEVYVVVTHCENSVHKGYIPTDDVIDGLFTTDTIISESNCEKIHIIKIPKSIEKNLEDVA</sequence>
<evidence type="ECO:0000256" key="5">
    <source>
        <dbReference type="ARBA" id="ARBA00022840"/>
    </source>
</evidence>
<name>A0A9X6U4Z5_BACTU</name>
<keyword evidence="5" id="KW-0067">ATP-binding</keyword>
<dbReference type="PANTHER" id="PTHR10210:SF32">
    <property type="entry name" value="RIBOSE-PHOSPHATE PYROPHOSPHOKINASE 2"/>
    <property type="match status" value="1"/>
</dbReference>
<dbReference type="AlphaFoldDB" id="A0A9X6U4Z5"/>
<evidence type="ECO:0000256" key="6">
    <source>
        <dbReference type="ARBA" id="ARBA00049535"/>
    </source>
</evidence>
<comment type="catalytic activity">
    <reaction evidence="6">
        <text>D-ribose 5-phosphate + ATP = 5-phospho-alpha-D-ribose 1-diphosphate + AMP + H(+)</text>
        <dbReference type="Rhea" id="RHEA:15609"/>
        <dbReference type="ChEBI" id="CHEBI:15378"/>
        <dbReference type="ChEBI" id="CHEBI:30616"/>
        <dbReference type="ChEBI" id="CHEBI:58017"/>
        <dbReference type="ChEBI" id="CHEBI:78346"/>
        <dbReference type="ChEBI" id="CHEBI:456215"/>
        <dbReference type="EC" id="2.7.6.1"/>
    </reaction>
</comment>
<dbReference type="InterPro" id="IPR005946">
    <property type="entry name" value="Rib-P_diPkinase"/>
</dbReference>
<evidence type="ECO:0000256" key="4">
    <source>
        <dbReference type="ARBA" id="ARBA00022777"/>
    </source>
</evidence>
<dbReference type="SUPFAM" id="SSF53271">
    <property type="entry name" value="PRTase-like"/>
    <property type="match status" value="2"/>
</dbReference>